<gene>
    <name evidence="5" type="ORF">SAMN04487928_10458</name>
</gene>
<dbReference type="CDD" id="cd01392">
    <property type="entry name" value="HTH_LacI"/>
    <property type="match status" value="1"/>
</dbReference>
<dbReference type="PANTHER" id="PTHR30146:SF109">
    <property type="entry name" value="HTH-TYPE TRANSCRIPTIONAL REGULATOR GALS"/>
    <property type="match status" value="1"/>
</dbReference>
<dbReference type="Gene3D" id="1.10.260.40">
    <property type="entry name" value="lambda repressor-like DNA-binding domains"/>
    <property type="match status" value="1"/>
</dbReference>
<dbReference type="PROSITE" id="PS50932">
    <property type="entry name" value="HTH_LACI_2"/>
    <property type="match status" value="1"/>
</dbReference>
<dbReference type="InterPro" id="IPR046335">
    <property type="entry name" value="LacI/GalR-like_sensor"/>
</dbReference>
<evidence type="ECO:0000313" key="6">
    <source>
        <dbReference type="Proteomes" id="UP000182624"/>
    </source>
</evidence>
<dbReference type="SMART" id="SM00354">
    <property type="entry name" value="HTH_LACI"/>
    <property type="match status" value="1"/>
</dbReference>
<evidence type="ECO:0000313" key="5">
    <source>
        <dbReference type="EMBL" id="SFP58676.1"/>
    </source>
</evidence>
<dbReference type="AlphaFoldDB" id="A0A1I5RL79"/>
<dbReference type="InterPro" id="IPR010982">
    <property type="entry name" value="Lambda_DNA-bd_dom_sf"/>
</dbReference>
<dbReference type="SUPFAM" id="SSF53822">
    <property type="entry name" value="Periplasmic binding protein-like I"/>
    <property type="match status" value="1"/>
</dbReference>
<sequence>MCRRNRVLASEARAELPCEKPTQNKEFWRAKREKSVMNNPKLTIDDVAKALGISKTTVSRAISGKGRVGNSTRIKVMEYIEKHNFRPNVMARALAQQRTFNIGVVWPDDYNAVDLPFFQRCMVGMSEITSSYGYDIVVSLIAGDDISGLRRVVENHKVDGIILTRTLVNDKPAAYLKECGIPFVAIGSSMDSEIICVDNANFEACKELTSVLIAKGLKRLALIGGSTEHVITRTRHNGFVAAFVDAGLEMDPALVYLDVEKTTKVDGILKELMKKNIDGVICMDDNLAGEVIARCREEHILVPEKLKVASFYNSSILESSVPSVTSLNFDDRNLGATAAKKLLELIDGQDVSNTVLTNYEVILKESTK</sequence>
<keyword evidence="1" id="KW-0805">Transcription regulation</keyword>
<keyword evidence="3" id="KW-0804">Transcription</keyword>
<evidence type="ECO:0000259" key="4">
    <source>
        <dbReference type="PROSITE" id="PS50932"/>
    </source>
</evidence>
<name>A0A1I5RL79_9FIRM</name>
<dbReference type="Gene3D" id="3.40.50.2300">
    <property type="match status" value="2"/>
</dbReference>
<dbReference type="SUPFAM" id="SSF47413">
    <property type="entry name" value="lambda repressor-like DNA-binding domains"/>
    <property type="match status" value="1"/>
</dbReference>
<reference evidence="6" key="1">
    <citation type="submission" date="2016-10" db="EMBL/GenBank/DDBJ databases">
        <authorList>
            <person name="Varghese N."/>
            <person name="Submissions S."/>
        </authorList>
    </citation>
    <scope>NUCLEOTIDE SEQUENCE [LARGE SCALE GENOMIC DNA]</scope>
    <source>
        <strain evidence="6">P18</strain>
    </source>
</reference>
<keyword evidence="2" id="KW-0238">DNA-binding</keyword>
<protein>
    <submittedName>
        <fullName evidence="5">Transcriptional regulator, LacI family</fullName>
    </submittedName>
</protein>
<dbReference type="Proteomes" id="UP000182624">
    <property type="component" value="Unassembled WGS sequence"/>
</dbReference>
<dbReference type="InterPro" id="IPR000843">
    <property type="entry name" value="HTH_LacI"/>
</dbReference>
<organism evidence="5 6">
    <name type="scientific">Butyrivibrio proteoclasticus</name>
    <dbReference type="NCBI Taxonomy" id="43305"/>
    <lineage>
        <taxon>Bacteria</taxon>
        <taxon>Bacillati</taxon>
        <taxon>Bacillota</taxon>
        <taxon>Clostridia</taxon>
        <taxon>Lachnospirales</taxon>
        <taxon>Lachnospiraceae</taxon>
        <taxon>Butyrivibrio</taxon>
    </lineage>
</organism>
<dbReference type="GO" id="GO:0000976">
    <property type="term" value="F:transcription cis-regulatory region binding"/>
    <property type="evidence" value="ECO:0007669"/>
    <property type="project" value="TreeGrafter"/>
</dbReference>
<evidence type="ECO:0000256" key="3">
    <source>
        <dbReference type="ARBA" id="ARBA00023163"/>
    </source>
</evidence>
<keyword evidence="6" id="KW-1185">Reference proteome</keyword>
<accession>A0A1I5RL79</accession>
<feature type="domain" description="HTH lacI-type" evidence="4">
    <location>
        <begin position="42"/>
        <end position="96"/>
    </location>
</feature>
<dbReference type="PANTHER" id="PTHR30146">
    <property type="entry name" value="LACI-RELATED TRANSCRIPTIONAL REPRESSOR"/>
    <property type="match status" value="1"/>
</dbReference>
<proteinExistence type="predicted"/>
<evidence type="ECO:0000256" key="2">
    <source>
        <dbReference type="ARBA" id="ARBA00023125"/>
    </source>
</evidence>
<dbReference type="Pfam" id="PF00356">
    <property type="entry name" value="LacI"/>
    <property type="match status" value="1"/>
</dbReference>
<dbReference type="Pfam" id="PF13377">
    <property type="entry name" value="Peripla_BP_3"/>
    <property type="match status" value="1"/>
</dbReference>
<dbReference type="EMBL" id="FOXO01000004">
    <property type="protein sequence ID" value="SFP58676.1"/>
    <property type="molecule type" value="Genomic_DNA"/>
</dbReference>
<dbReference type="InterPro" id="IPR028082">
    <property type="entry name" value="Peripla_BP_I"/>
</dbReference>
<dbReference type="GO" id="GO:0003700">
    <property type="term" value="F:DNA-binding transcription factor activity"/>
    <property type="evidence" value="ECO:0007669"/>
    <property type="project" value="TreeGrafter"/>
</dbReference>
<evidence type="ECO:0000256" key="1">
    <source>
        <dbReference type="ARBA" id="ARBA00023015"/>
    </source>
</evidence>